<dbReference type="GO" id="GO:0071897">
    <property type="term" value="P:DNA biosynthetic process"/>
    <property type="evidence" value="ECO:0007669"/>
    <property type="project" value="UniProtKB-ARBA"/>
</dbReference>
<feature type="compositionally biased region" description="Low complexity" evidence="1">
    <location>
        <begin position="136"/>
        <end position="147"/>
    </location>
</feature>
<dbReference type="PROSITE" id="PS50878">
    <property type="entry name" value="RT_POL"/>
    <property type="match status" value="1"/>
</dbReference>
<name>A0AAV6TH84_9ARAC</name>
<feature type="region of interest" description="Disordered" evidence="1">
    <location>
        <begin position="429"/>
        <end position="450"/>
    </location>
</feature>
<protein>
    <recommendedName>
        <fullName evidence="2">Reverse transcriptase domain-containing protein</fullName>
    </recommendedName>
</protein>
<feature type="compositionally biased region" description="Polar residues" evidence="1">
    <location>
        <begin position="118"/>
        <end position="134"/>
    </location>
</feature>
<evidence type="ECO:0000259" key="2">
    <source>
        <dbReference type="PROSITE" id="PS50878"/>
    </source>
</evidence>
<comment type="caution">
    <text evidence="3">The sequence shown here is derived from an EMBL/GenBank/DDBJ whole genome shotgun (WGS) entry which is preliminary data.</text>
</comment>
<dbReference type="InterPro" id="IPR000477">
    <property type="entry name" value="RT_dom"/>
</dbReference>
<dbReference type="Pfam" id="PF00078">
    <property type="entry name" value="RVT_1"/>
    <property type="match status" value="1"/>
</dbReference>
<sequence length="1464" mass="159847">MAEFNYPFDDVLLCRQAFERLNRQLGVQCSREFTDPDPTKLIKKVRGHRTKVHPSYPKSETFTCRRCQESFRGDGSFRDVRRHDLTCPRSPRPQLFGAGPSADADDASSVTSGLPLDPSQSTSPAPLLPQTTGWSPADAGPAAGPQGTIPHPIDQASDVTAAGSLSLSLPPPDDQPLDLSAGSPRSLPPSDALLISGTPSPLLPPLPAAPPLPPGAGTPQFSPYSGLRRESPLPDWALPLVLPSTSGSTTLWAPTAAVHDADSIRVPPAASDSPPDLLSHPILLERRVSQLLDGEYHVVTSPRRTDDRLGYLCQCGILYPAVVDVLACCTGDHRSPPASRSLQHDLPIPDAGGPALRSSMPPPLARNIFDELSEAIANGESADLLPTGDLSCLTCPQSDAAPALRVAPCPSPGHPLAASPQLLIPTASASSLRSTVDPGASDPGPSTPHLGFIQRTAQPSPLLTLASGPTDAVLPPTRPDLNATFIIELPSDLERPDIVRATATIPPLPPDPLDPRLSYLEGYKLSAFQRFWTLRFADVDDPEELDKATQEFSEALLCPPKRRRTGRRSGGRRPTRNTRYRKDLDVDGITNPRDFKPFFNDFGLPFSREEACNLQQDFYSRPGKTMGEIISGSPELCDLPGDDLVKYFTDIYAPKTYDPQFQFASFPVPDPASQEALVRPFDPAEVWAKLKKAPKTAPGPDLVPFSTLKSRDPNGLILCVLFRRILQFGGVPDAFRKANIVLAFKAGERSDISNWRPIALLNTVGKIFSSCFATRLNSWSELNARTSPYQKGFKESDGCLDHNFVVKQLIARARNSGSSLFLAWMDLENAFGAIPHDLIFDGLRRAGLPDLCIGLIRSLYTNARCKIRTTAGLTEAIPMQAGVRQGCPLSAILFNLTIEHLLRTIEDSGLPGVQLCGRQVKILAYADDLLLVAPDAATLQKGLTRLEKAAALASFRFKPRKCATLSISKRHPAGLAFYIYGQSLPLLSNDAAYKYLGVKVGFSAKQDYTATIKEVRSAILEVQNSLLAPWQMLAAIKCHILPRLDHLLRNLALQKQDISELDSVIRQVGKSILNLPQRGDPNSVYIPTAKGGAGLPSISDLVDIHAVNYAFKVLSSSDSFVRELATSTLKVQVQSKVHRPPDLTDMAAYLTGTLQIDTKAAGTATIWSLARSAAIRLRKKFDLAWSWCQATAQFCLSLGLDEKQVIIPQSVAPRLFHFLCDFTGLSYVKTLSQKVEQGRSCPLISKHASSNDFIRTGEGIRFCDWRFIHRARTGILSLNCIRRHRGGNTRCRKCGYANESPAHVINHCHSHSVASNKRHNDIQDRLIRAIPGSKEVLSVNRSLKDIDSSLRPDILIKNADGSLILIDVTCPFEDGEDAFDKARARKISKYQPLIDALAARGTPATVEAFVVGSLGGWDAGNERVLRALDISLKYSKLMRKIMCTSCIKWSRDIYVEHLTDTRQF</sequence>
<gene>
    <name evidence="3" type="ORF">JTE90_012217</name>
</gene>
<dbReference type="PANTHER" id="PTHR19446">
    <property type="entry name" value="REVERSE TRANSCRIPTASES"/>
    <property type="match status" value="1"/>
</dbReference>
<feature type="region of interest" description="Disordered" evidence="1">
    <location>
        <begin position="82"/>
        <end position="228"/>
    </location>
</feature>
<dbReference type="CDD" id="cd01650">
    <property type="entry name" value="RT_nLTR_like"/>
    <property type="match status" value="1"/>
</dbReference>
<evidence type="ECO:0000313" key="3">
    <source>
        <dbReference type="EMBL" id="KAG8171192.1"/>
    </source>
</evidence>
<accession>A0AAV6TH84</accession>
<organism evidence="3 4">
    <name type="scientific">Oedothorax gibbosus</name>
    <dbReference type="NCBI Taxonomy" id="931172"/>
    <lineage>
        <taxon>Eukaryota</taxon>
        <taxon>Metazoa</taxon>
        <taxon>Ecdysozoa</taxon>
        <taxon>Arthropoda</taxon>
        <taxon>Chelicerata</taxon>
        <taxon>Arachnida</taxon>
        <taxon>Araneae</taxon>
        <taxon>Araneomorphae</taxon>
        <taxon>Entelegynae</taxon>
        <taxon>Araneoidea</taxon>
        <taxon>Linyphiidae</taxon>
        <taxon>Erigoninae</taxon>
        <taxon>Oedothorax</taxon>
    </lineage>
</organism>
<dbReference type="EMBL" id="JAFNEN010004310">
    <property type="protein sequence ID" value="KAG8171192.1"/>
    <property type="molecule type" value="Genomic_DNA"/>
</dbReference>
<keyword evidence="4" id="KW-1185">Reference proteome</keyword>
<evidence type="ECO:0000313" key="4">
    <source>
        <dbReference type="Proteomes" id="UP000827092"/>
    </source>
</evidence>
<feature type="compositionally biased region" description="Pro residues" evidence="1">
    <location>
        <begin position="201"/>
        <end position="216"/>
    </location>
</feature>
<proteinExistence type="predicted"/>
<dbReference type="Proteomes" id="UP000827092">
    <property type="component" value="Unassembled WGS sequence"/>
</dbReference>
<evidence type="ECO:0000256" key="1">
    <source>
        <dbReference type="SAM" id="MobiDB-lite"/>
    </source>
</evidence>
<dbReference type="InterPro" id="IPR043502">
    <property type="entry name" value="DNA/RNA_pol_sf"/>
</dbReference>
<feature type="region of interest" description="Disordered" evidence="1">
    <location>
        <begin position="559"/>
        <end position="579"/>
    </location>
</feature>
<feature type="domain" description="Reverse transcriptase" evidence="2">
    <location>
        <begin position="724"/>
        <end position="1000"/>
    </location>
</feature>
<reference evidence="3 4" key="1">
    <citation type="journal article" date="2022" name="Nat. Ecol. Evol.">
        <title>A masculinizing supergene underlies an exaggerated male reproductive morph in a spider.</title>
        <authorList>
            <person name="Hendrickx F."/>
            <person name="De Corte Z."/>
            <person name="Sonet G."/>
            <person name="Van Belleghem S.M."/>
            <person name="Kostlbacher S."/>
            <person name="Vangestel C."/>
        </authorList>
    </citation>
    <scope>NUCLEOTIDE SEQUENCE [LARGE SCALE GENOMIC DNA]</scope>
    <source>
        <strain evidence="3">W744_W776</strain>
    </source>
</reference>
<feature type="compositionally biased region" description="Basic residues" evidence="1">
    <location>
        <begin position="560"/>
        <end position="579"/>
    </location>
</feature>
<dbReference type="SUPFAM" id="SSF56672">
    <property type="entry name" value="DNA/RNA polymerases"/>
    <property type="match status" value="1"/>
</dbReference>